<dbReference type="Pfam" id="PF05768">
    <property type="entry name" value="Glrx-like"/>
    <property type="match status" value="1"/>
</dbReference>
<comment type="caution">
    <text evidence="3">The sequence shown here is derived from an EMBL/GenBank/DDBJ whole genome shotgun (WGS) entry which is preliminary data.</text>
</comment>
<evidence type="ECO:0000313" key="3">
    <source>
        <dbReference type="EMBL" id="KAK6362827.1"/>
    </source>
</evidence>
<reference evidence="3 4" key="1">
    <citation type="submission" date="2019-10" db="EMBL/GenBank/DDBJ databases">
        <authorList>
            <person name="Palmer J.M."/>
        </authorList>
    </citation>
    <scope>NUCLEOTIDE SEQUENCE [LARGE SCALE GENOMIC DNA]</scope>
    <source>
        <strain evidence="3 4">TWF730</strain>
    </source>
</reference>
<gene>
    <name evidence="3" type="ORF">TWF730_000280</name>
</gene>
<dbReference type="Proteomes" id="UP001373714">
    <property type="component" value="Unassembled WGS sequence"/>
</dbReference>
<organism evidence="3 4">
    <name type="scientific">Orbilia blumenaviensis</name>
    <dbReference type="NCBI Taxonomy" id="1796055"/>
    <lineage>
        <taxon>Eukaryota</taxon>
        <taxon>Fungi</taxon>
        <taxon>Dikarya</taxon>
        <taxon>Ascomycota</taxon>
        <taxon>Pezizomycotina</taxon>
        <taxon>Orbiliomycetes</taxon>
        <taxon>Orbiliales</taxon>
        <taxon>Orbiliaceae</taxon>
        <taxon>Orbilia</taxon>
    </lineage>
</organism>
<feature type="region of interest" description="Disordered" evidence="2">
    <location>
        <begin position="115"/>
        <end position="142"/>
    </location>
</feature>
<comment type="similarity">
    <text evidence="1">Belongs to the glutaredoxin family.</text>
</comment>
<evidence type="ECO:0000256" key="2">
    <source>
        <dbReference type="SAM" id="MobiDB-lite"/>
    </source>
</evidence>
<dbReference type="Gene3D" id="3.40.30.10">
    <property type="entry name" value="Glutaredoxin"/>
    <property type="match status" value="1"/>
</dbReference>
<dbReference type="InterPro" id="IPR008554">
    <property type="entry name" value="Glutaredoxin-like"/>
</dbReference>
<dbReference type="InterPro" id="IPR052565">
    <property type="entry name" value="Glutaredoxin-like_YDR286C"/>
</dbReference>
<name>A0AAV9VN49_9PEZI</name>
<accession>A0AAV9VN49</accession>
<feature type="compositionally biased region" description="Basic and acidic residues" evidence="2">
    <location>
        <begin position="130"/>
        <end position="142"/>
    </location>
</feature>
<dbReference type="InterPro" id="IPR036249">
    <property type="entry name" value="Thioredoxin-like_sf"/>
</dbReference>
<sequence length="142" mass="16167">MNTMLRIPVSIPIPVLTPAKFKMPPRIPWSLLRLTFFTKNGCSLCVTAEQNTVSWRLRETGNKAQFKKIDISEPVNEKWHDAYVFDVPVLHLENEQEPSRILKLMHRFTPEEIGAKAKELGFGSPNSNQETKEGHGEEPAGR</sequence>
<dbReference type="EMBL" id="JAVHNS010000001">
    <property type="protein sequence ID" value="KAK6362827.1"/>
    <property type="molecule type" value="Genomic_DNA"/>
</dbReference>
<dbReference type="AlphaFoldDB" id="A0AAV9VN49"/>
<evidence type="ECO:0000256" key="1">
    <source>
        <dbReference type="RuleBase" id="RU363082"/>
    </source>
</evidence>
<dbReference type="PANTHER" id="PTHR33558">
    <property type="entry name" value="GLUTAREDOXIN-LIKE PROTEIN C5ORF63 HOMOLOG"/>
    <property type="match status" value="1"/>
</dbReference>
<dbReference type="PANTHER" id="PTHR33558:SF1">
    <property type="entry name" value="GLUTAREDOXIN-LIKE PROTEIN C5ORF63 HOMOLOG"/>
    <property type="match status" value="1"/>
</dbReference>
<dbReference type="SUPFAM" id="SSF52833">
    <property type="entry name" value="Thioredoxin-like"/>
    <property type="match status" value="1"/>
</dbReference>
<protein>
    <recommendedName>
        <fullName evidence="1">Glutaredoxin-like protein</fullName>
    </recommendedName>
</protein>
<keyword evidence="1" id="KW-0249">Electron transport</keyword>
<keyword evidence="1" id="KW-0813">Transport</keyword>
<proteinExistence type="inferred from homology"/>
<evidence type="ECO:0000313" key="4">
    <source>
        <dbReference type="Proteomes" id="UP001373714"/>
    </source>
</evidence>
<keyword evidence="4" id="KW-1185">Reference proteome</keyword>